<dbReference type="InterPro" id="IPR000679">
    <property type="entry name" value="Znf_GATA"/>
</dbReference>
<sequence length="801" mass="86841">MPAPPRRRSERRMMDVKVLYSLDTSPHHTMIARCPRRTMVRLAHSPQLGQLGRVTLKACLGAICGASPELVLDNANDYIVYAVDPEESHRALQRSPTHRVEASPSRRSMPQVLVGKGFFSGGLEEPGEGSSAVTGRVRSEARQSSAFSSDEDEAAVEVLEVVLRMKEAPQRSREQYRNLMQGMGEGAETPSERRSATPHAAQPSPTTADQRQLMSMLNVIAGALPERSSEPARTPAPPQPRTDRICYNCGARTSKSWRMLQLPAGESVNYPASERPPSDAVPLTWTPKFSQHTKCAADGETRWQACNPCGLYFNKYNVSRPDHFGGRGEKKKDEPRPPKKIKTEKDTPQTRAKQLGRTLSAVANRDAARLQRDQALQEMDRNTSPVRRTTVSSPARNTAVTPSRSLRMPPPQSSPSRSVRAMTPGQYGVPSYLINSSPGTAISRLMSEQDLDFEEMHPSGEFPTPGQLLRTRPAPTSPSPVRRSPRKRPHGTHCGINPYATLDVARSDPGVFSAREAPPSRSISSPGRQSTPPPQPASPGVLTRSRARKGGELSLMGMPTLDDEMLECPASPSVGRAQRGRERRSARADDWAPPSPSLGLSLVPQPQAMPLESNDVFSESTSGTWLDPSVLAAWDASRAGEAQPVVRRKPLPATVEDASSSQHSSPSSSPDSVTEGIEETYELLEQYGIHVGPDGTLTGNLSLGDGEQSINLNAFNGIELHNAPAFSDQLREFTESGSLGFAAHLGTHTPHDSQRPTPAALPAPDGQFVELLDDPAIQEMLSIFPPENAHPPAHAPSVASS</sequence>
<name>A0AAF0F433_9BASI</name>
<dbReference type="InterPro" id="IPR057725">
    <property type="entry name" value="Ams2-SPT21_N"/>
</dbReference>
<feature type="region of interest" description="Disordered" evidence="1">
    <location>
        <begin position="455"/>
        <end position="600"/>
    </location>
</feature>
<feature type="region of interest" description="Disordered" evidence="1">
    <location>
        <begin position="320"/>
        <end position="352"/>
    </location>
</feature>
<feature type="compositionally biased region" description="Low complexity" evidence="1">
    <location>
        <begin position="659"/>
        <end position="672"/>
    </location>
</feature>
<feature type="compositionally biased region" description="Polar residues" evidence="1">
    <location>
        <begin position="521"/>
        <end position="530"/>
    </location>
</feature>
<feature type="region of interest" description="Disordered" evidence="1">
    <location>
        <begin position="87"/>
        <end position="107"/>
    </location>
</feature>
<evidence type="ECO:0000313" key="4">
    <source>
        <dbReference type="Proteomes" id="UP001217754"/>
    </source>
</evidence>
<dbReference type="GO" id="GO:0043565">
    <property type="term" value="F:sequence-specific DNA binding"/>
    <property type="evidence" value="ECO:0007669"/>
    <property type="project" value="InterPro"/>
</dbReference>
<protein>
    <recommendedName>
        <fullName evidence="2">Ams2/SPT21 N-terminal domain-containing protein</fullName>
    </recommendedName>
</protein>
<accession>A0AAF0F433</accession>
<keyword evidence="4" id="KW-1185">Reference proteome</keyword>
<dbReference type="CDD" id="cd00202">
    <property type="entry name" value="ZnF_GATA"/>
    <property type="match status" value="1"/>
</dbReference>
<gene>
    <name evidence="3" type="ORF">MJAP1_000950</name>
</gene>
<dbReference type="PANTHER" id="PTHR39147:SF1">
    <property type="entry name" value="PROTEIN SPT21"/>
    <property type="match status" value="1"/>
</dbReference>
<evidence type="ECO:0000256" key="1">
    <source>
        <dbReference type="SAM" id="MobiDB-lite"/>
    </source>
</evidence>
<evidence type="ECO:0000259" key="2">
    <source>
        <dbReference type="Pfam" id="PF25823"/>
    </source>
</evidence>
<feature type="compositionally biased region" description="Basic and acidic residues" evidence="1">
    <location>
        <begin position="320"/>
        <end position="348"/>
    </location>
</feature>
<evidence type="ECO:0000313" key="3">
    <source>
        <dbReference type="EMBL" id="WFD38002.1"/>
    </source>
</evidence>
<organism evidence="3 4">
    <name type="scientific">Malassezia japonica</name>
    <dbReference type="NCBI Taxonomy" id="223818"/>
    <lineage>
        <taxon>Eukaryota</taxon>
        <taxon>Fungi</taxon>
        <taxon>Dikarya</taxon>
        <taxon>Basidiomycota</taxon>
        <taxon>Ustilaginomycotina</taxon>
        <taxon>Malasseziomycetes</taxon>
        <taxon>Malasseziales</taxon>
        <taxon>Malasseziaceae</taxon>
        <taxon>Malassezia</taxon>
    </lineage>
</organism>
<dbReference type="GO" id="GO:0030466">
    <property type="term" value="P:silent mating-type cassette heterochromatin formation"/>
    <property type="evidence" value="ECO:0007669"/>
    <property type="project" value="TreeGrafter"/>
</dbReference>
<feature type="region of interest" description="Disordered" evidence="1">
    <location>
        <begin position="745"/>
        <end position="765"/>
    </location>
</feature>
<dbReference type="InterPro" id="IPR042403">
    <property type="entry name" value="Spt21/Ams2"/>
</dbReference>
<feature type="compositionally biased region" description="Basic and acidic residues" evidence="1">
    <location>
        <begin position="579"/>
        <end position="590"/>
    </location>
</feature>
<dbReference type="AlphaFoldDB" id="A0AAF0F433"/>
<reference evidence="3" key="1">
    <citation type="submission" date="2023-03" db="EMBL/GenBank/DDBJ databases">
        <title>Mating type loci evolution in Malassezia.</title>
        <authorList>
            <person name="Coelho M.A."/>
        </authorList>
    </citation>
    <scope>NUCLEOTIDE SEQUENCE</scope>
    <source>
        <strain evidence="3">CBS 9431</strain>
    </source>
</reference>
<feature type="compositionally biased region" description="Low complexity" evidence="1">
    <location>
        <begin position="470"/>
        <end position="482"/>
    </location>
</feature>
<feature type="region of interest" description="Disordered" evidence="1">
    <location>
        <begin position="373"/>
        <end position="424"/>
    </location>
</feature>
<feature type="domain" description="Ams2/SPT21 N-terminal" evidence="2">
    <location>
        <begin position="10"/>
        <end position="89"/>
    </location>
</feature>
<feature type="region of interest" description="Disordered" evidence="1">
    <location>
        <begin position="653"/>
        <end position="675"/>
    </location>
</feature>
<dbReference type="SUPFAM" id="SSF57716">
    <property type="entry name" value="Glucocorticoid receptor-like (DNA-binding domain)"/>
    <property type="match status" value="1"/>
</dbReference>
<dbReference type="GO" id="GO:0000183">
    <property type="term" value="P:rDNA heterochromatin formation"/>
    <property type="evidence" value="ECO:0007669"/>
    <property type="project" value="TreeGrafter"/>
</dbReference>
<dbReference type="Proteomes" id="UP001217754">
    <property type="component" value="Chromosome 1"/>
</dbReference>
<dbReference type="GO" id="GO:0006357">
    <property type="term" value="P:regulation of transcription by RNA polymerase II"/>
    <property type="evidence" value="ECO:0007669"/>
    <property type="project" value="TreeGrafter"/>
</dbReference>
<dbReference type="InterPro" id="IPR013088">
    <property type="entry name" value="Znf_NHR/GATA"/>
</dbReference>
<dbReference type="GO" id="GO:0008270">
    <property type="term" value="F:zinc ion binding"/>
    <property type="evidence" value="ECO:0007669"/>
    <property type="project" value="InterPro"/>
</dbReference>
<dbReference type="Gene3D" id="3.30.50.10">
    <property type="entry name" value="Erythroid Transcription Factor GATA-1, subunit A"/>
    <property type="match status" value="1"/>
</dbReference>
<feature type="compositionally biased region" description="Polar residues" evidence="1">
    <location>
        <begin position="382"/>
        <end position="401"/>
    </location>
</feature>
<feature type="region of interest" description="Disordered" evidence="1">
    <location>
        <begin position="223"/>
        <end position="245"/>
    </location>
</feature>
<dbReference type="EMBL" id="CP119958">
    <property type="protein sequence ID" value="WFD38002.1"/>
    <property type="molecule type" value="Genomic_DNA"/>
</dbReference>
<dbReference type="RefSeq" id="XP_060120899.1">
    <property type="nucleotide sequence ID" value="XM_060264916.1"/>
</dbReference>
<dbReference type="Pfam" id="PF25823">
    <property type="entry name" value="Ams2-SPT21_N"/>
    <property type="match status" value="1"/>
</dbReference>
<proteinExistence type="predicted"/>
<dbReference type="GeneID" id="85224599"/>
<feature type="region of interest" description="Disordered" evidence="1">
    <location>
        <begin position="184"/>
        <end position="209"/>
    </location>
</feature>
<dbReference type="PANTHER" id="PTHR39147">
    <property type="entry name" value="PROTEIN SPT21"/>
    <property type="match status" value="1"/>
</dbReference>